<proteinExistence type="predicted"/>
<accession>A0A4P6UF56</accession>
<evidence type="ECO:0000313" key="2">
    <source>
        <dbReference type="Proteomes" id="UP000292939"/>
    </source>
</evidence>
<name>A0A4P6UF56_9BURK</name>
<dbReference type="RefSeq" id="WP_131277522.1">
    <property type="nucleotide sequence ID" value="NZ_CP031395.1"/>
</dbReference>
<protein>
    <submittedName>
        <fullName evidence="1">DUF2946 domain-containing protein</fullName>
    </submittedName>
</protein>
<organism evidence="1 2">
    <name type="scientific">Hylemonella gracilis</name>
    <dbReference type="NCBI Taxonomy" id="80880"/>
    <lineage>
        <taxon>Bacteria</taxon>
        <taxon>Pseudomonadati</taxon>
        <taxon>Pseudomonadota</taxon>
        <taxon>Betaproteobacteria</taxon>
        <taxon>Burkholderiales</taxon>
        <taxon>Comamonadaceae</taxon>
        <taxon>Hylemonella</taxon>
    </lineage>
</organism>
<dbReference type="Proteomes" id="UP000292939">
    <property type="component" value="Chromosome"/>
</dbReference>
<evidence type="ECO:0000313" key="1">
    <source>
        <dbReference type="EMBL" id="QBK03662.1"/>
    </source>
</evidence>
<dbReference type="OrthoDB" id="8906767at2"/>
<dbReference type="AlphaFoldDB" id="A0A4P6UF56"/>
<dbReference type="KEGG" id="hgr:DW355_01750"/>
<reference evidence="1 2" key="1">
    <citation type="submission" date="2018-07" db="EMBL/GenBank/DDBJ databases">
        <title>Exploring interactions and the metabolic potential of the ultra-small soil bacteria Hylemonella gracilis.</title>
        <authorList>
            <person name="Tyc O."/>
            <person name="Kulkarni P."/>
            <person name="Gawehns F."/>
            <person name="Hundscheid M."/>
            <person name="Zweers H."/>
            <person name="Garbeva P."/>
        </authorList>
    </citation>
    <scope>NUCLEOTIDE SEQUENCE [LARGE SCALE GENOMIC DNA]</scope>
    <source>
        <strain evidence="1 2">NS1</strain>
    </source>
</reference>
<gene>
    <name evidence="1" type="ORF">DW355_01750</name>
</gene>
<sequence length="119" mass="12240">MQTLRRARFLARLVLAGFALALGVAIASPIVQPKAMELVCAADGVVKLIARGGDDGAIANHAHTLDCPLCVQVLTPPSLSLPVAAHDAPPSYAPRPWMTAHIAGRTAAPLPPRGPPASS</sequence>
<dbReference type="EMBL" id="CP031395">
    <property type="protein sequence ID" value="QBK03662.1"/>
    <property type="molecule type" value="Genomic_DNA"/>
</dbReference>